<dbReference type="Proteomes" id="UP000318509">
    <property type="component" value="Unassembled WGS sequence"/>
</dbReference>
<sequence>MRKMSHARESSDKKTEGARSFFEAIKAGDLETVRRMIQSDGDLLFYGSPVREAIDYYPEIADFLARIELKRLKEGSVSREHLYGAIHDLGEAAHSKTGYRGCESLRAEAEPVVAAFLTDDDDQIRYIVMSVLALHWDLKHYAQVFQSMAQTDPDEFVRQMALSNVGFLLRGSRDRDAGGFLLGIFRDPVQPGDMREEAYESLVEIWQGWNAAQALRVRKRGQKDVRRAEAERAGEGFEAAQNAWEALVDWKFVAQVEQAVTDGDL</sequence>
<name>A0A537K342_9BACT</name>
<dbReference type="Gene3D" id="1.25.10.10">
    <property type="entry name" value="Leucine-rich Repeat Variant"/>
    <property type="match status" value="1"/>
</dbReference>
<evidence type="ECO:0008006" key="3">
    <source>
        <dbReference type="Google" id="ProtNLM"/>
    </source>
</evidence>
<evidence type="ECO:0000313" key="1">
    <source>
        <dbReference type="EMBL" id="TMI90197.1"/>
    </source>
</evidence>
<comment type="caution">
    <text evidence="1">The sequence shown here is derived from an EMBL/GenBank/DDBJ whole genome shotgun (WGS) entry which is preliminary data.</text>
</comment>
<accession>A0A537K342</accession>
<organism evidence="1 2">
    <name type="scientific">Candidatus Segetimicrobium genomatis</name>
    <dbReference type="NCBI Taxonomy" id="2569760"/>
    <lineage>
        <taxon>Bacteria</taxon>
        <taxon>Bacillati</taxon>
        <taxon>Candidatus Sysuimicrobiota</taxon>
        <taxon>Candidatus Sysuimicrobiia</taxon>
        <taxon>Candidatus Sysuimicrobiales</taxon>
        <taxon>Candidatus Segetimicrobiaceae</taxon>
        <taxon>Candidatus Segetimicrobium</taxon>
    </lineage>
</organism>
<gene>
    <name evidence="1" type="ORF">E6H00_07135</name>
</gene>
<protein>
    <recommendedName>
        <fullName evidence="3">HEAT repeat domain-containing protein</fullName>
    </recommendedName>
</protein>
<dbReference type="InterPro" id="IPR016024">
    <property type="entry name" value="ARM-type_fold"/>
</dbReference>
<proteinExistence type="predicted"/>
<dbReference type="SUPFAM" id="SSF48371">
    <property type="entry name" value="ARM repeat"/>
    <property type="match status" value="1"/>
</dbReference>
<dbReference type="AlphaFoldDB" id="A0A537K342"/>
<reference evidence="1 2" key="1">
    <citation type="journal article" date="2019" name="Nat. Microbiol.">
        <title>Mediterranean grassland soil C-N compound turnover is dependent on rainfall and depth, and is mediated by genomically divergent microorganisms.</title>
        <authorList>
            <person name="Diamond S."/>
            <person name="Andeer P.F."/>
            <person name="Li Z."/>
            <person name="Crits-Christoph A."/>
            <person name="Burstein D."/>
            <person name="Anantharaman K."/>
            <person name="Lane K.R."/>
            <person name="Thomas B.C."/>
            <person name="Pan C."/>
            <person name="Northen T.R."/>
            <person name="Banfield J.F."/>
        </authorList>
    </citation>
    <scope>NUCLEOTIDE SEQUENCE [LARGE SCALE GENOMIC DNA]</scope>
    <source>
        <strain evidence="1">NP_3</strain>
    </source>
</reference>
<dbReference type="InterPro" id="IPR011989">
    <property type="entry name" value="ARM-like"/>
</dbReference>
<dbReference type="EMBL" id="VBAK01000114">
    <property type="protein sequence ID" value="TMI90197.1"/>
    <property type="molecule type" value="Genomic_DNA"/>
</dbReference>
<evidence type="ECO:0000313" key="2">
    <source>
        <dbReference type="Proteomes" id="UP000318509"/>
    </source>
</evidence>